<accession>A0ABT8DI61</accession>
<dbReference type="PANTHER" id="PTHR46796:SF13">
    <property type="entry name" value="HTH-TYPE TRANSCRIPTIONAL ACTIVATOR RHAS"/>
    <property type="match status" value="1"/>
</dbReference>
<dbReference type="InterPro" id="IPR018060">
    <property type="entry name" value="HTH_AraC"/>
</dbReference>
<dbReference type="InterPro" id="IPR009057">
    <property type="entry name" value="Homeodomain-like_sf"/>
</dbReference>
<name>A0ABT8DI61_9FLAO</name>
<dbReference type="Pfam" id="PF20240">
    <property type="entry name" value="DUF6597"/>
    <property type="match status" value="1"/>
</dbReference>
<dbReference type="SMART" id="SM00342">
    <property type="entry name" value="HTH_ARAC"/>
    <property type="match status" value="1"/>
</dbReference>
<dbReference type="SUPFAM" id="SSF46689">
    <property type="entry name" value="Homeodomain-like"/>
    <property type="match status" value="1"/>
</dbReference>
<evidence type="ECO:0000259" key="4">
    <source>
        <dbReference type="PROSITE" id="PS01124"/>
    </source>
</evidence>
<gene>
    <name evidence="5" type="ORF">QRD02_11890</name>
</gene>
<keyword evidence="2" id="KW-0238">DNA-binding</keyword>
<reference evidence="5 6" key="1">
    <citation type="submission" date="2023-06" db="EMBL/GenBank/DDBJ databases">
        <authorList>
            <person name="Ye Y.-Q."/>
            <person name="Du Z.-J."/>
        </authorList>
    </citation>
    <scope>NUCLEOTIDE SEQUENCE [LARGE SCALE GENOMIC DNA]</scope>
    <source>
        <strain evidence="5 6">SDUM287046</strain>
    </source>
</reference>
<dbReference type="RefSeq" id="WP_290255176.1">
    <property type="nucleotide sequence ID" value="NZ_JAUGQQ010000009.1"/>
</dbReference>
<dbReference type="InterPro" id="IPR046532">
    <property type="entry name" value="DUF6597"/>
</dbReference>
<protein>
    <submittedName>
        <fullName evidence="5">Helix-turn-helix domain-containing protein</fullName>
    </submittedName>
</protein>
<evidence type="ECO:0000256" key="1">
    <source>
        <dbReference type="ARBA" id="ARBA00023015"/>
    </source>
</evidence>
<comment type="caution">
    <text evidence="5">The sequence shown here is derived from an EMBL/GenBank/DDBJ whole genome shotgun (WGS) entry which is preliminary data.</text>
</comment>
<sequence>MPKIINIPPPISLAPFVRHYSFLQFNTHSREVRWPRYSGPEMCLLFFLEALPKSIGKDHPALCKSESTCSLLKGISTRFNGTWIFCGEYSIFRIHFTPNGFYALFQLPIQEFRNKLIGAQEVFGKTIVDLHVRLRNELCTVEMATLTDAYLETFLLNCNSRRAKNDLSFIANSILKNNCTIPIEQYAAMMKMSVRNFERQFARQVGVSPKLYCRLLRFNRAIEKKLMDPSKGWTEIALDCGYYDQMHMVHDFKKFTGSNPTALFQDITANASN</sequence>
<dbReference type="Pfam" id="PF12833">
    <property type="entry name" value="HTH_18"/>
    <property type="match status" value="1"/>
</dbReference>
<dbReference type="PANTHER" id="PTHR46796">
    <property type="entry name" value="HTH-TYPE TRANSCRIPTIONAL ACTIVATOR RHAS-RELATED"/>
    <property type="match status" value="1"/>
</dbReference>
<evidence type="ECO:0000256" key="3">
    <source>
        <dbReference type="ARBA" id="ARBA00023163"/>
    </source>
</evidence>
<dbReference type="InterPro" id="IPR050204">
    <property type="entry name" value="AraC_XylS_family_regulators"/>
</dbReference>
<dbReference type="Proteomes" id="UP001244787">
    <property type="component" value="Unassembled WGS sequence"/>
</dbReference>
<dbReference type="Gene3D" id="1.10.10.60">
    <property type="entry name" value="Homeodomain-like"/>
    <property type="match status" value="1"/>
</dbReference>
<organism evidence="5 6">
    <name type="scientific">Aequorivita aurantiaca</name>
    <dbReference type="NCBI Taxonomy" id="3053356"/>
    <lineage>
        <taxon>Bacteria</taxon>
        <taxon>Pseudomonadati</taxon>
        <taxon>Bacteroidota</taxon>
        <taxon>Flavobacteriia</taxon>
        <taxon>Flavobacteriales</taxon>
        <taxon>Flavobacteriaceae</taxon>
        <taxon>Aequorivita</taxon>
    </lineage>
</organism>
<dbReference type="PROSITE" id="PS01124">
    <property type="entry name" value="HTH_ARAC_FAMILY_2"/>
    <property type="match status" value="1"/>
</dbReference>
<evidence type="ECO:0000256" key="2">
    <source>
        <dbReference type="ARBA" id="ARBA00023125"/>
    </source>
</evidence>
<keyword evidence="3" id="KW-0804">Transcription</keyword>
<keyword evidence="1" id="KW-0805">Transcription regulation</keyword>
<keyword evidence="6" id="KW-1185">Reference proteome</keyword>
<dbReference type="EMBL" id="JAUGQQ010000009">
    <property type="protein sequence ID" value="MDN3725087.1"/>
    <property type="molecule type" value="Genomic_DNA"/>
</dbReference>
<feature type="domain" description="HTH araC/xylS-type" evidence="4">
    <location>
        <begin position="164"/>
        <end position="266"/>
    </location>
</feature>
<evidence type="ECO:0000313" key="6">
    <source>
        <dbReference type="Proteomes" id="UP001244787"/>
    </source>
</evidence>
<evidence type="ECO:0000313" key="5">
    <source>
        <dbReference type="EMBL" id="MDN3725087.1"/>
    </source>
</evidence>
<proteinExistence type="predicted"/>